<evidence type="ECO:0000256" key="8">
    <source>
        <dbReference type="SAM" id="Phobius"/>
    </source>
</evidence>
<dbReference type="Gene3D" id="1.10.287.70">
    <property type="match status" value="1"/>
</dbReference>
<feature type="transmembrane region" description="Helical" evidence="8">
    <location>
        <begin position="98"/>
        <end position="120"/>
    </location>
</feature>
<keyword evidence="7" id="KW-0407">Ion channel</keyword>
<evidence type="ECO:0000259" key="9">
    <source>
        <dbReference type="Pfam" id="PF07885"/>
    </source>
</evidence>
<comment type="subcellular location">
    <subcellularLocation>
        <location evidence="1">Membrane</location>
        <topology evidence="1">Multi-pass membrane protein</topology>
    </subcellularLocation>
</comment>
<dbReference type="GO" id="GO:0030322">
    <property type="term" value="P:stabilization of membrane potential"/>
    <property type="evidence" value="ECO:0007669"/>
    <property type="project" value="TreeGrafter"/>
</dbReference>
<dbReference type="SUPFAM" id="SSF81324">
    <property type="entry name" value="Voltage-gated potassium channels"/>
    <property type="match status" value="1"/>
</dbReference>
<reference evidence="10 11" key="1">
    <citation type="submission" date="2024-04" db="EMBL/GenBank/DDBJ databases">
        <authorList>
            <consortium name="Genoscope - CEA"/>
            <person name="William W."/>
        </authorList>
    </citation>
    <scope>NUCLEOTIDE SEQUENCE [LARGE SCALE GENOMIC DNA]</scope>
</reference>
<feature type="transmembrane region" description="Helical" evidence="8">
    <location>
        <begin position="132"/>
        <end position="152"/>
    </location>
</feature>
<keyword evidence="5" id="KW-0406">Ion transport</keyword>
<dbReference type="EMBL" id="CAXITT010000037">
    <property type="protein sequence ID" value="CAL1528771.1"/>
    <property type="molecule type" value="Genomic_DNA"/>
</dbReference>
<dbReference type="GO" id="GO:0022841">
    <property type="term" value="F:potassium ion leak channel activity"/>
    <property type="evidence" value="ECO:0007669"/>
    <property type="project" value="TreeGrafter"/>
</dbReference>
<evidence type="ECO:0000256" key="7">
    <source>
        <dbReference type="ARBA" id="ARBA00023303"/>
    </source>
</evidence>
<accession>A0AAV2H9H6</accession>
<dbReference type="GO" id="GO:0005886">
    <property type="term" value="C:plasma membrane"/>
    <property type="evidence" value="ECO:0007669"/>
    <property type="project" value="TreeGrafter"/>
</dbReference>
<dbReference type="PANTHER" id="PTHR11003:SF334">
    <property type="entry name" value="FI03418P"/>
    <property type="match status" value="1"/>
</dbReference>
<dbReference type="InterPro" id="IPR013099">
    <property type="entry name" value="K_chnl_dom"/>
</dbReference>
<feature type="transmembrane region" description="Helical" evidence="8">
    <location>
        <begin position="17"/>
        <end position="42"/>
    </location>
</feature>
<gene>
    <name evidence="10" type="ORF">GSLYS_00002941001</name>
</gene>
<name>A0AAV2H9H6_LYMST</name>
<evidence type="ECO:0000313" key="10">
    <source>
        <dbReference type="EMBL" id="CAL1528771.1"/>
    </source>
</evidence>
<feature type="domain" description="Potassium channel" evidence="9">
    <location>
        <begin position="1"/>
        <end position="38"/>
    </location>
</feature>
<proteinExistence type="predicted"/>
<protein>
    <recommendedName>
        <fullName evidence="9">Potassium channel domain-containing protein</fullName>
    </recommendedName>
</protein>
<evidence type="ECO:0000256" key="5">
    <source>
        <dbReference type="ARBA" id="ARBA00023065"/>
    </source>
</evidence>
<feature type="non-terminal residue" evidence="10">
    <location>
        <position position="1"/>
    </location>
</feature>
<dbReference type="AlphaFoldDB" id="A0AAV2H9H6"/>
<evidence type="ECO:0000256" key="2">
    <source>
        <dbReference type="ARBA" id="ARBA00022448"/>
    </source>
</evidence>
<evidence type="ECO:0000256" key="3">
    <source>
        <dbReference type="ARBA" id="ARBA00022692"/>
    </source>
</evidence>
<dbReference type="GO" id="GO:0015271">
    <property type="term" value="F:outward rectifier potassium channel activity"/>
    <property type="evidence" value="ECO:0007669"/>
    <property type="project" value="TreeGrafter"/>
</dbReference>
<feature type="domain" description="Potassium channel" evidence="9">
    <location>
        <begin position="77"/>
        <end position="154"/>
    </location>
</feature>
<dbReference type="PANTHER" id="PTHR11003">
    <property type="entry name" value="POTASSIUM CHANNEL, SUBFAMILY K"/>
    <property type="match status" value="1"/>
</dbReference>
<keyword evidence="11" id="KW-1185">Reference proteome</keyword>
<comment type="caution">
    <text evidence="10">The sequence shown here is derived from an EMBL/GenBank/DDBJ whole genome shotgun (WGS) entry which is preliminary data.</text>
</comment>
<dbReference type="InterPro" id="IPR003280">
    <property type="entry name" value="2pore_dom_K_chnl"/>
</dbReference>
<sequence length="174" mass="19546">GYGNITPQTNLGRVATVLYAMFGIPLTFLYLANIGDTMASLFKKLYSRLLRCCSKKTFTIPEVPEMVRVPVKVTVLILFVYIALGAVLFAVWENKWSWIIGGYFCFITLSTIGLGDFVFGFDEDGNDAVKQIVCGMYVLFGLSVVSMGFNLLQDEILHQYIDLLKKVGIRRQTM</sequence>
<evidence type="ECO:0000313" key="11">
    <source>
        <dbReference type="Proteomes" id="UP001497497"/>
    </source>
</evidence>
<organism evidence="10 11">
    <name type="scientific">Lymnaea stagnalis</name>
    <name type="common">Great pond snail</name>
    <name type="synonym">Helix stagnalis</name>
    <dbReference type="NCBI Taxonomy" id="6523"/>
    <lineage>
        <taxon>Eukaryota</taxon>
        <taxon>Metazoa</taxon>
        <taxon>Spiralia</taxon>
        <taxon>Lophotrochozoa</taxon>
        <taxon>Mollusca</taxon>
        <taxon>Gastropoda</taxon>
        <taxon>Heterobranchia</taxon>
        <taxon>Euthyneura</taxon>
        <taxon>Panpulmonata</taxon>
        <taxon>Hygrophila</taxon>
        <taxon>Lymnaeoidea</taxon>
        <taxon>Lymnaeidae</taxon>
        <taxon>Lymnaea</taxon>
    </lineage>
</organism>
<dbReference type="Proteomes" id="UP001497497">
    <property type="component" value="Unassembled WGS sequence"/>
</dbReference>
<keyword evidence="6 8" id="KW-0472">Membrane</keyword>
<evidence type="ECO:0000256" key="6">
    <source>
        <dbReference type="ARBA" id="ARBA00023136"/>
    </source>
</evidence>
<evidence type="ECO:0000256" key="4">
    <source>
        <dbReference type="ARBA" id="ARBA00022989"/>
    </source>
</evidence>
<evidence type="ECO:0000256" key="1">
    <source>
        <dbReference type="ARBA" id="ARBA00004141"/>
    </source>
</evidence>
<keyword evidence="4 8" id="KW-1133">Transmembrane helix</keyword>
<feature type="non-terminal residue" evidence="10">
    <location>
        <position position="174"/>
    </location>
</feature>
<keyword evidence="2" id="KW-0813">Transport</keyword>
<keyword evidence="3 8" id="KW-0812">Transmembrane</keyword>
<dbReference type="Pfam" id="PF07885">
    <property type="entry name" value="Ion_trans_2"/>
    <property type="match status" value="2"/>
</dbReference>
<feature type="transmembrane region" description="Helical" evidence="8">
    <location>
        <begin position="73"/>
        <end position="92"/>
    </location>
</feature>